<evidence type="ECO:0000259" key="3">
    <source>
        <dbReference type="SMART" id="SM00822"/>
    </source>
</evidence>
<dbReference type="SMART" id="SM00822">
    <property type="entry name" value="PKS_KR"/>
    <property type="match status" value="1"/>
</dbReference>
<dbReference type="PANTHER" id="PTHR44196:SF1">
    <property type="entry name" value="DEHYDROGENASE_REDUCTASE SDR FAMILY MEMBER 7B"/>
    <property type="match status" value="1"/>
</dbReference>
<evidence type="ECO:0000313" key="4">
    <source>
        <dbReference type="EMBL" id="RCK75976.1"/>
    </source>
</evidence>
<dbReference type="Proteomes" id="UP000252355">
    <property type="component" value="Unassembled WGS sequence"/>
</dbReference>
<dbReference type="PANTHER" id="PTHR44196">
    <property type="entry name" value="DEHYDROGENASE/REDUCTASE SDR FAMILY MEMBER 7B"/>
    <property type="match status" value="1"/>
</dbReference>
<dbReference type="InterPro" id="IPR002347">
    <property type="entry name" value="SDR_fam"/>
</dbReference>
<keyword evidence="2" id="KW-0560">Oxidoreductase</keyword>
<accession>A0A367ZD06</accession>
<dbReference type="EMBL" id="QOQW01000037">
    <property type="protein sequence ID" value="RCK75976.1"/>
    <property type="molecule type" value="Genomic_DNA"/>
</dbReference>
<dbReference type="GO" id="GO:0016491">
    <property type="term" value="F:oxidoreductase activity"/>
    <property type="evidence" value="ECO:0007669"/>
    <property type="project" value="UniProtKB-KW"/>
</dbReference>
<dbReference type="InterPro" id="IPR057326">
    <property type="entry name" value="KR_dom"/>
</dbReference>
<name>A0A367ZD06_9BACT</name>
<evidence type="ECO:0000256" key="1">
    <source>
        <dbReference type="ARBA" id="ARBA00006484"/>
    </source>
</evidence>
<evidence type="ECO:0000256" key="2">
    <source>
        <dbReference type="ARBA" id="ARBA00023002"/>
    </source>
</evidence>
<comment type="similarity">
    <text evidence="1">Belongs to the short-chain dehydrogenases/reductases (SDR) family.</text>
</comment>
<sequence>MKLTQRTLLVVGATSGLGRELVRQLLQRENRVIAFSRRAGALAEDPDFRGKGGLLLHPGDVRRPEDIARLGEFLQREAPDLDGVFYCAGVSRPDFVEAPDLARTLDTIRVNFEGAVRLIDLTLPGLRRRPEAVLAGFTSMAAVRGMPRGGAYCASKAALERYLDCLRIDLYGSAIRVITIAPGYVATPMSAQNRFPMPGIWPVERGVRHVLACIEAGHDIIRFPWYHAWGMTLLSWLPDRVYWWLAHRYRTQVRIQPQAHDEFQWPVEP</sequence>
<dbReference type="InterPro" id="IPR036291">
    <property type="entry name" value="NAD(P)-bd_dom_sf"/>
</dbReference>
<dbReference type="AlphaFoldDB" id="A0A367ZD06"/>
<dbReference type="Pfam" id="PF00106">
    <property type="entry name" value="adh_short"/>
    <property type="match status" value="1"/>
</dbReference>
<dbReference type="Gene3D" id="3.40.50.720">
    <property type="entry name" value="NAD(P)-binding Rossmann-like Domain"/>
    <property type="match status" value="1"/>
</dbReference>
<dbReference type="SUPFAM" id="SSF51735">
    <property type="entry name" value="NAD(P)-binding Rossmann-fold domains"/>
    <property type="match status" value="1"/>
</dbReference>
<comment type="caution">
    <text evidence="4">The sequence shown here is derived from an EMBL/GenBank/DDBJ whole genome shotgun (WGS) entry which is preliminary data.</text>
</comment>
<dbReference type="GO" id="GO:0016020">
    <property type="term" value="C:membrane"/>
    <property type="evidence" value="ECO:0007669"/>
    <property type="project" value="TreeGrafter"/>
</dbReference>
<feature type="domain" description="Ketoreductase" evidence="3">
    <location>
        <begin position="6"/>
        <end position="181"/>
    </location>
</feature>
<gene>
    <name evidence="4" type="ORF">OZSIB_3706</name>
</gene>
<organism evidence="4 5">
    <name type="scientific">Candidatus Ozemobacter sibiricus</name>
    <dbReference type="NCBI Taxonomy" id="2268124"/>
    <lineage>
        <taxon>Bacteria</taxon>
        <taxon>Candidatus Ozemobacteria</taxon>
        <taxon>Candidatus Ozemobacterales</taxon>
        <taxon>Candidatus Ozemobacteraceae</taxon>
        <taxon>Candidatus Ozemobacter</taxon>
    </lineage>
</organism>
<reference evidence="4 5" key="1">
    <citation type="submission" date="2018-05" db="EMBL/GenBank/DDBJ databases">
        <title>A metagenomic window into the 2 km-deep terrestrial subsurface aquifer revealed taxonomically and functionally diverse microbial community comprising novel uncultured bacterial lineages.</title>
        <authorList>
            <person name="Kadnikov V.V."/>
            <person name="Mardanov A.V."/>
            <person name="Beletsky A.V."/>
            <person name="Banks D."/>
            <person name="Pimenov N.V."/>
            <person name="Frank Y.A."/>
            <person name="Karnachuk O.V."/>
            <person name="Ravin N.V."/>
        </authorList>
    </citation>
    <scope>NUCLEOTIDE SEQUENCE [LARGE SCALE GENOMIC DNA]</scope>
    <source>
        <strain evidence="4">BY5</strain>
    </source>
</reference>
<dbReference type="InterPro" id="IPR020904">
    <property type="entry name" value="Sc_DH/Rdtase_CS"/>
</dbReference>
<dbReference type="PROSITE" id="PS00061">
    <property type="entry name" value="ADH_SHORT"/>
    <property type="match status" value="1"/>
</dbReference>
<proteinExistence type="inferred from homology"/>
<protein>
    <submittedName>
        <fullName evidence="4">Short chain dehydrogenase</fullName>
    </submittedName>
</protein>
<dbReference type="PRINTS" id="PR00081">
    <property type="entry name" value="GDHRDH"/>
</dbReference>
<evidence type="ECO:0000313" key="5">
    <source>
        <dbReference type="Proteomes" id="UP000252355"/>
    </source>
</evidence>